<evidence type="ECO:0000256" key="1">
    <source>
        <dbReference type="ARBA" id="ARBA00022448"/>
    </source>
</evidence>
<dbReference type="InterPro" id="IPR027417">
    <property type="entry name" value="P-loop_NTPase"/>
</dbReference>
<reference evidence="7" key="1">
    <citation type="journal article" date="2019" name="Int. J. Syst. Evol. Microbiol.">
        <title>The Global Catalogue of Microorganisms (GCM) 10K type strain sequencing project: providing services to taxonomists for standard genome sequencing and annotation.</title>
        <authorList>
            <consortium name="The Broad Institute Genomics Platform"/>
            <consortium name="The Broad Institute Genome Sequencing Center for Infectious Disease"/>
            <person name="Wu L."/>
            <person name="Ma J."/>
        </authorList>
    </citation>
    <scope>NUCLEOTIDE SEQUENCE [LARGE SCALE GENOMIC DNA]</scope>
    <source>
        <strain evidence="7">JCM 17986</strain>
    </source>
</reference>
<dbReference type="PROSITE" id="PS00211">
    <property type="entry name" value="ABC_TRANSPORTER_1"/>
    <property type="match status" value="1"/>
</dbReference>
<accession>A0ABP9I6R0</accession>
<feature type="compositionally biased region" description="Low complexity" evidence="4">
    <location>
        <begin position="83"/>
        <end position="101"/>
    </location>
</feature>
<proteinExistence type="predicted"/>
<evidence type="ECO:0000313" key="6">
    <source>
        <dbReference type="EMBL" id="GAA4990156.1"/>
    </source>
</evidence>
<dbReference type="CDD" id="cd03257">
    <property type="entry name" value="ABC_NikE_OppD_transporters"/>
    <property type="match status" value="1"/>
</dbReference>
<dbReference type="InterPro" id="IPR017871">
    <property type="entry name" value="ABC_transporter-like_CS"/>
</dbReference>
<dbReference type="InterPro" id="IPR050319">
    <property type="entry name" value="ABC_transp_ATP-bind"/>
</dbReference>
<evidence type="ECO:0000256" key="3">
    <source>
        <dbReference type="ARBA" id="ARBA00022840"/>
    </source>
</evidence>
<dbReference type="PANTHER" id="PTHR43776:SF8">
    <property type="entry name" value="ABC TRANSPORTER, ATP-BINDING PROTEIN"/>
    <property type="match status" value="1"/>
</dbReference>
<keyword evidence="2" id="KW-0547">Nucleotide-binding</keyword>
<name>A0ABP9I6R0_9ACTN</name>
<dbReference type="PANTHER" id="PTHR43776">
    <property type="entry name" value="TRANSPORT ATP-BINDING PROTEIN"/>
    <property type="match status" value="1"/>
</dbReference>
<sequence>MTTEPPASNDRSAASDTGPEAAWPGEPGSAPASEGPPGPDPTAVAGTDAGRDMRTHNGTGGSADEGTTADAAEHSGARHRGHPTSASPAPTEPAAAELPAPRHARRATDVPAASPAPDRNRRHTAIAGSPVSPPAPGPARTPALEARGISRHYPVSRRGLWGSPVVVRAADDVELALYHGEITAVVGESGSGKSTVARVLARLEPPTRGQLLLDGEPVGKPRGRAFQSYLRRVQMIFQDPFASLNPIHTVDHHLARPLRLHGPRRSSAEVHAEVLALLERVSLTPAEQFASKRPHELSGGQRQRVSIARALAVRPEILLADEPVSMLDVSIRLGVLNLLRRLGHEDGLALLYITHDIASARYFADNVRVMYAGRIVEGGPAEAVTQAPAHPYTRLLVDSAPDPDRPPGSAPPERLGEAPDPADPPTGCRFHPRCPLAMPVCAEEAPPVFPAAAADPENGHWAACWLLAPEDPEARPGALPDSPHPTPNGRR</sequence>
<dbReference type="SUPFAM" id="SSF52540">
    <property type="entry name" value="P-loop containing nucleoside triphosphate hydrolases"/>
    <property type="match status" value="1"/>
</dbReference>
<organism evidence="6 7">
    <name type="scientific">Yinghuangia aomiensis</name>
    <dbReference type="NCBI Taxonomy" id="676205"/>
    <lineage>
        <taxon>Bacteria</taxon>
        <taxon>Bacillati</taxon>
        <taxon>Actinomycetota</taxon>
        <taxon>Actinomycetes</taxon>
        <taxon>Kitasatosporales</taxon>
        <taxon>Streptomycetaceae</taxon>
        <taxon>Yinghuangia</taxon>
    </lineage>
</organism>
<evidence type="ECO:0000259" key="5">
    <source>
        <dbReference type="PROSITE" id="PS50893"/>
    </source>
</evidence>
<feature type="domain" description="ABC transporter" evidence="5">
    <location>
        <begin position="155"/>
        <end position="397"/>
    </location>
</feature>
<dbReference type="PROSITE" id="PS50893">
    <property type="entry name" value="ABC_TRANSPORTER_2"/>
    <property type="match status" value="1"/>
</dbReference>
<dbReference type="SMART" id="SM00382">
    <property type="entry name" value="AAA"/>
    <property type="match status" value="1"/>
</dbReference>
<keyword evidence="3" id="KW-0067">ATP-binding</keyword>
<dbReference type="Pfam" id="PF08352">
    <property type="entry name" value="oligo_HPY"/>
    <property type="match status" value="1"/>
</dbReference>
<gene>
    <name evidence="6" type="ORF">GCM10023205_71780</name>
</gene>
<feature type="compositionally biased region" description="Low complexity" evidence="4">
    <location>
        <begin position="24"/>
        <end position="33"/>
    </location>
</feature>
<feature type="region of interest" description="Disordered" evidence="4">
    <location>
        <begin position="1"/>
        <end position="141"/>
    </location>
</feature>
<evidence type="ECO:0000256" key="4">
    <source>
        <dbReference type="SAM" id="MobiDB-lite"/>
    </source>
</evidence>
<feature type="compositionally biased region" description="Pro residues" evidence="4">
    <location>
        <begin position="482"/>
        <end position="491"/>
    </location>
</feature>
<dbReference type="InterPro" id="IPR003593">
    <property type="entry name" value="AAA+_ATPase"/>
</dbReference>
<dbReference type="Pfam" id="PF00005">
    <property type="entry name" value="ABC_tran"/>
    <property type="match status" value="1"/>
</dbReference>
<dbReference type="InterPro" id="IPR013563">
    <property type="entry name" value="Oligopep_ABC_C"/>
</dbReference>
<feature type="compositionally biased region" description="Polar residues" evidence="4">
    <location>
        <begin position="1"/>
        <end position="15"/>
    </location>
</feature>
<dbReference type="Gene3D" id="3.40.50.300">
    <property type="entry name" value="P-loop containing nucleotide triphosphate hydrolases"/>
    <property type="match status" value="1"/>
</dbReference>
<keyword evidence="7" id="KW-1185">Reference proteome</keyword>
<comment type="caution">
    <text evidence="6">The sequence shown here is derived from an EMBL/GenBank/DDBJ whole genome shotgun (WGS) entry which is preliminary data.</text>
</comment>
<keyword evidence="1" id="KW-0813">Transport</keyword>
<protein>
    <recommendedName>
        <fullName evidence="5">ABC transporter domain-containing protein</fullName>
    </recommendedName>
</protein>
<evidence type="ECO:0000313" key="7">
    <source>
        <dbReference type="Proteomes" id="UP001500466"/>
    </source>
</evidence>
<evidence type="ECO:0000256" key="2">
    <source>
        <dbReference type="ARBA" id="ARBA00022741"/>
    </source>
</evidence>
<feature type="region of interest" description="Disordered" evidence="4">
    <location>
        <begin position="471"/>
        <end position="491"/>
    </location>
</feature>
<dbReference type="InterPro" id="IPR003439">
    <property type="entry name" value="ABC_transporter-like_ATP-bd"/>
</dbReference>
<dbReference type="Proteomes" id="UP001500466">
    <property type="component" value="Unassembled WGS sequence"/>
</dbReference>
<dbReference type="EMBL" id="BAABHS010000039">
    <property type="protein sequence ID" value="GAA4990156.1"/>
    <property type="molecule type" value="Genomic_DNA"/>
</dbReference>
<feature type="region of interest" description="Disordered" evidence="4">
    <location>
        <begin position="396"/>
        <end position="427"/>
    </location>
</feature>
<dbReference type="NCBIfam" id="TIGR01727">
    <property type="entry name" value="oligo_HPY"/>
    <property type="match status" value="1"/>
</dbReference>